<dbReference type="InterPro" id="IPR038282">
    <property type="entry name" value="DUF2267_sf"/>
</dbReference>
<dbReference type="InterPro" id="IPR018727">
    <property type="entry name" value="DUF2267"/>
</dbReference>
<keyword evidence="3" id="KW-1185">Reference proteome</keyword>
<protein>
    <recommendedName>
        <fullName evidence="4">DUF2267 domain-containing protein</fullName>
    </recommendedName>
</protein>
<name>A0A918EQ90_9ACTN</name>
<dbReference type="Pfam" id="PF10025">
    <property type="entry name" value="DUF2267"/>
    <property type="match status" value="1"/>
</dbReference>
<dbReference type="EMBL" id="BMQK01000004">
    <property type="protein sequence ID" value="GGQ54214.1"/>
    <property type="molecule type" value="Genomic_DNA"/>
</dbReference>
<comment type="caution">
    <text evidence="2">The sequence shown here is derived from an EMBL/GenBank/DDBJ whole genome shotgun (WGS) entry which is preliminary data.</text>
</comment>
<evidence type="ECO:0000313" key="3">
    <source>
        <dbReference type="Proteomes" id="UP000620156"/>
    </source>
</evidence>
<evidence type="ECO:0000313" key="2">
    <source>
        <dbReference type="EMBL" id="GGQ54214.1"/>
    </source>
</evidence>
<sequence length="241" mass="24817">MCTNGPNPDGSGYPDARFPRAAPTGTGPEPEEPPIMTATPAIEAQSATTTRSTVNTATAAAPSALGTTAPAATPAPVPTTPLIPTATLAPTGPVASSEASREASPHGTRPTWEQLVEAVRETGQYPTSEKAAHVTRIVLAALGGHVVGDERVELAQRLPETAGRLIASQLPVTQPLTAAQFVDRIATRIDGATPATARWDVSSVLSALPRFVDDALIDRVLAELPSGYALLFGRPQLLPAG</sequence>
<feature type="compositionally biased region" description="Low complexity" evidence="1">
    <location>
        <begin position="82"/>
        <end position="93"/>
    </location>
</feature>
<reference evidence="2" key="2">
    <citation type="submission" date="2020-09" db="EMBL/GenBank/DDBJ databases">
        <authorList>
            <person name="Sun Q."/>
            <person name="Ohkuma M."/>
        </authorList>
    </citation>
    <scope>NUCLEOTIDE SEQUENCE</scope>
    <source>
        <strain evidence="2">JCM 3131</strain>
    </source>
</reference>
<feature type="compositionally biased region" description="Low complexity" evidence="1">
    <location>
        <begin position="47"/>
        <end position="72"/>
    </location>
</feature>
<feature type="region of interest" description="Disordered" evidence="1">
    <location>
        <begin position="1"/>
        <end position="111"/>
    </location>
</feature>
<evidence type="ECO:0008006" key="4">
    <source>
        <dbReference type="Google" id="ProtNLM"/>
    </source>
</evidence>
<reference evidence="2" key="1">
    <citation type="journal article" date="2014" name="Int. J. Syst. Evol. Microbiol.">
        <title>Complete genome sequence of Corynebacterium casei LMG S-19264T (=DSM 44701T), isolated from a smear-ripened cheese.</title>
        <authorList>
            <consortium name="US DOE Joint Genome Institute (JGI-PGF)"/>
            <person name="Walter F."/>
            <person name="Albersmeier A."/>
            <person name="Kalinowski J."/>
            <person name="Ruckert C."/>
        </authorList>
    </citation>
    <scope>NUCLEOTIDE SEQUENCE</scope>
    <source>
        <strain evidence="2">JCM 3131</strain>
    </source>
</reference>
<dbReference type="Proteomes" id="UP000620156">
    <property type="component" value="Unassembled WGS sequence"/>
</dbReference>
<evidence type="ECO:0000256" key="1">
    <source>
        <dbReference type="SAM" id="MobiDB-lite"/>
    </source>
</evidence>
<dbReference type="Gene3D" id="1.10.490.110">
    <property type="entry name" value="Uncharacterized conserved protein DUF2267"/>
    <property type="match status" value="1"/>
</dbReference>
<proteinExistence type="predicted"/>
<organism evidence="2 3">
    <name type="scientific">Streptomyces ruber</name>
    <dbReference type="NCBI Taxonomy" id="83378"/>
    <lineage>
        <taxon>Bacteria</taxon>
        <taxon>Bacillati</taxon>
        <taxon>Actinomycetota</taxon>
        <taxon>Actinomycetes</taxon>
        <taxon>Kitasatosporales</taxon>
        <taxon>Streptomycetaceae</taxon>
        <taxon>Streptomyces</taxon>
    </lineage>
</organism>
<dbReference type="AlphaFoldDB" id="A0A918EQ90"/>
<accession>A0A918EQ90</accession>
<gene>
    <name evidence="2" type="ORF">GCM10010145_24640</name>
</gene>